<organism evidence="2 3">
    <name type="scientific">Bianquea renquensis</name>
    <dbReference type="NCBI Taxonomy" id="2763661"/>
    <lineage>
        <taxon>Bacteria</taxon>
        <taxon>Bacillati</taxon>
        <taxon>Bacillota</taxon>
        <taxon>Clostridia</taxon>
        <taxon>Eubacteriales</taxon>
        <taxon>Bianqueaceae</taxon>
        <taxon>Bianquea</taxon>
    </lineage>
</organism>
<dbReference type="EMBL" id="JACRSQ010000005">
    <property type="protein sequence ID" value="MBC8542980.1"/>
    <property type="molecule type" value="Genomic_DNA"/>
</dbReference>
<sequence length="252" mass="27675">MKARIRFITVGILLAVFTAFSGSFTQWALGYSYTKDNPAGREKVAATDEVTAAYQVEVTDTVITAEEIREASRNVRYEEGAPQELAEETLLLAASTEATPVVETQPRQLAASYTDESRKPVDAASVEYSFRMNGSEEDRAILNKIVMAEAGDQDMKGQIMVANVILNRVRSSKFPNTVAGVVFAPGQFTPVSSGAYDRAVPSASVKEAVSRALEGEDYSQGALYFVMYNTSSSWFRNALTFVCRHGDHNFYK</sequence>
<gene>
    <name evidence="2" type="ORF">H8730_05430</name>
</gene>
<dbReference type="RefSeq" id="WP_177720256.1">
    <property type="nucleotide sequence ID" value="NZ_JACRSQ010000005.1"/>
</dbReference>
<dbReference type="Pfam" id="PF07486">
    <property type="entry name" value="Hydrolase_2"/>
    <property type="match status" value="1"/>
</dbReference>
<name>A0A926DPU8_9FIRM</name>
<dbReference type="AlphaFoldDB" id="A0A926DPU8"/>
<dbReference type="GO" id="GO:0016787">
    <property type="term" value="F:hydrolase activity"/>
    <property type="evidence" value="ECO:0007669"/>
    <property type="project" value="UniProtKB-KW"/>
</dbReference>
<dbReference type="Gene3D" id="1.10.10.2520">
    <property type="entry name" value="Cell wall hydrolase SleB, domain 1"/>
    <property type="match status" value="1"/>
</dbReference>
<proteinExistence type="predicted"/>
<protein>
    <submittedName>
        <fullName evidence="2">Cell wall hydrolase</fullName>
    </submittedName>
</protein>
<evidence type="ECO:0000313" key="2">
    <source>
        <dbReference type="EMBL" id="MBC8542980.1"/>
    </source>
</evidence>
<comment type="caution">
    <text evidence="2">The sequence shown here is derived from an EMBL/GenBank/DDBJ whole genome shotgun (WGS) entry which is preliminary data.</text>
</comment>
<evidence type="ECO:0000259" key="1">
    <source>
        <dbReference type="Pfam" id="PF07486"/>
    </source>
</evidence>
<evidence type="ECO:0000313" key="3">
    <source>
        <dbReference type="Proteomes" id="UP000657006"/>
    </source>
</evidence>
<keyword evidence="2" id="KW-0378">Hydrolase</keyword>
<accession>A0A926DPU8</accession>
<reference evidence="2" key="1">
    <citation type="submission" date="2020-08" db="EMBL/GenBank/DDBJ databases">
        <title>Genome public.</title>
        <authorList>
            <person name="Liu C."/>
            <person name="Sun Q."/>
        </authorList>
    </citation>
    <scope>NUCLEOTIDE SEQUENCE</scope>
    <source>
        <strain evidence="2">NSJ-32</strain>
    </source>
</reference>
<dbReference type="Proteomes" id="UP000657006">
    <property type="component" value="Unassembled WGS sequence"/>
</dbReference>
<feature type="domain" description="Cell wall hydrolase SleB" evidence="1">
    <location>
        <begin position="154"/>
        <end position="251"/>
    </location>
</feature>
<dbReference type="InterPro" id="IPR042047">
    <property type="entry name" value="SleB_dom1"/>
</dbReference>
<keyword evidence="3" id="KW-1185">Reference proteome</keyword>
<dbReference type="InterPro" id="IPR011105">
    <property type="entry name" value="Cell_wall_hydrolase_SleB"/>
</dbReference>